<reference evidence="2" key="2">
    <citation type="submission" date="2014-03" db="EMBL/GenBank/DDBJ databases">
        <title>The whipworm genome and dual-species transcriptomics of an intimate host-pathogen interaction.</title>
        <authorList>
            <person name="Foth B.J."/>
            <person name="Tsai I.J."/>
            <person name="Reid A.J."/>
            <person name="Bancroft A.J."/>
            <person name="Nichol S."/>
            <person name="Tracey A."/>
            <person name="Holroyd N."/>
            <person name="Cotton J.A."/>
            <person name="Stanley E.J."/>
            <person name="Zarowiecki M."/>
            <person name="Liu J.Z."/>
            <person name="Huckvale T."/>
            <person name="Cooper P.J."/>
            <person name="Grencis R.K."/>
            <person name="Berriman M."/>
        </authorList>
    </citation>
    <scope>NUCLEOTIDE SEQUENCE [LARGE SCALE GENOMIC DNA]</scope>
</reference>
<evidence type="ECO:0000313" key="2">
    <source>
        <dbReference type="EMBL" id="CDW59879.1"/>
    </source>
</evidence>
<evidence type="ECO:0000256" key="1">
    <source>
        <dbReference type="SAM" id="MobiDB-lite"/>
    </source>
</evidence>
<accession>A0A077ZJG7</accession>
<sequence>MSDRSKSEAAAAHVESSESVGRRAARGRRCRSSSRAPSGQTYPSSDISQPREVTMDTVSTIVSEIKNHLSALFNELRLASSPPVDEQFATKRDGNRNSVESSRSGVPNSLAGTQVTTCLPPQSTGWQGANS</sequence>
<feature type="region of interest" description="Disordered" evidence="1">
    <location>
        <begin position="80"/>
        <end position="131"/>
    </location>
</feature>
<feature type="region of interest" description="Disordered" evidence="1">
    <location>
        <begin position="1"/>
        <end position="55"/>
    </location>
</feature>
<dbReference type="Proteomes" id="UP000030665">
    <property type="component" value="Unassembled WGS sequence"/>
</dbReference>
<protein>
    <submittedName>
        <fullName evidence="2">Uncharacterized protein</fullName>
    </submittedName>
</protein>
<name>A0A077ZJG7_TRITR</name>
<feature type="compositionally biased region" description="Polar residues" evidence="1">
    <location>
        <begin position="96"/>
        <end position="131"/>
    </location>
</feature>
<gene>
    <name evidence="2" type="ORF">TTRE_0000822301</name>
</gene>
<dbReference type="AlphaFoldDB" id="A0A077ZJG7"/>
<keyword evidence="3" id="KW-1185">Reference proteome</keyword>
<feature type="compositionally biased region" description="Low complexity" evidence="1">
    <location>
        <begin position="8"/>
        <end position="19"/>
    </location>
</feature>
<proteinExistence type="predicted"/>
<organism evidence="2 3">
    <name type="scientific">Trichuris trichiura</name>
    <name type="common">Whipworm</name>
    <name type="synonym">Trichocephalus trichiurus</name>
    <dbReference type="NCBI Taxonomy" id="36087"/>
    <lineage>
        <taxon>Eukaryota</taxon>
        <taxon>Metazoa</taxon>
        <taxon>Ecdysozoa</taxon>
        <taxon>Nematoda</taxon>
        <taxon>Enoplea</taxon>
        <taxon>Dorylaimia</taxon>
        <taxon>Trichinellida</taxon>
        <taxon>Trichuridae</taxon>
        <taxon>Trichuris</taxon>
    </lineage>
</organism>
<evidence type="ECO:0000313" key="3">
    <source>
        <dbReference type="Proteomes" id="UP000030665"/>
    </source>
</evidence>
<reference evidence="2" key="1">
    <citation type="submission" date="2014-01" db="EMBL/GenBank/DDBJ databases">
        <authorList>
            <person name="Aslett M."/>
        </authorList>
    </citation>
    <scope>NUCLEOTIDE SEQUENCE</scope>
</reference>
<dbReference type="EMBL" id="HG806771">
    <property type="protein sequence ID" value="CDW59879.1"/>
    <property type="molecule type" value="Genomic_DNA"/>
</dbReference>
<feature type="compositionally biased region" description="Basic residues" evidence="1">
    <location>
        <begin position="23"/>
        <end position="32"/>
    </location>
</feature>
<feature type="non-terminal residue" evidence="2">
    <location>
        <position position="131"/>
    </location>
</feature>